<organism evidence="7 8">
    <name type="scientific">Dethiosulfatarculus sandiegensis</name>
    <dbReference type="NCBI Taxonomy" id="1429043"/>
    <lineage>
        <taxon>Bacteria</taxon>
        <taxon>Pseudomonadati</taxon>
        <taxon>Thermodesulfobacteriota</taxon>
        <taxon>Desulfarculia</taxon>
        <taxon>Desulfarculales</taxon>
        <taxon>Desulfarculaceae</taxon>
        <taxon>Dethiosulfatarculus</taxon>
    </lineage>
</organism>
<evidence type="ECO:0000259" key="6">
    <source>
        <dbReference type="PROSITE" id="PS51085"/>
    </source>
</evidence>
<evidence type="ECO:0000256" key="5">
    <source>
        <dbReference type="ARBA" id="ARBA00023014"/>
    </source>
</evidence>
<dbReference type="PANTHER" id="PTHR44379">
    <property type="entry name" value="OXIDOREDUCTASE WITH IRON-SULFUR SUBUNIT"/>
    <property type="match status" value="1"/>
</dbReference>
<evidence type="ECO:0000313" key="8">
    <source>
        <dbReference type="Proteomes" id="UP000032233"/>
    </source>
</evidence>
<dbReference type="Gene3D" id="3.10.20.30">
    <property type="match status" value="1"/>
</dbReference>
<keyword evidence="4" id="KW-0408">Iron</keyword>
<dbReference type="Proteomes" id="UP000032233">
    <property type="component" value="Unassembled WGS sequence"/>
</dbReference>
<dbReference type="InterPro" id="IPR012675">
    <property type="entry name" value="Beta-grasp_dom_sf"/>
</dbReference>
<dbReference type="PATRIC" id="fig|1429043.3.peg.2027"/>
<keyword evidence="1" id="KW-0001">2Fe-2S</keyword>
<keyword evidence="8" id="KW-1185">Reference proteome</keyword>
<dbReference type="PROSITE" id="PS51085">
    <property type="entry name" value="2FE2S_FER_2"/>
    <property type="match status" value="1"/>
</dbReference>
<evidence type="ECO:0000313" key="7">
    <source>
        <dbReference type="EMBL" id="KIX14228.1"/>
    </source>
</evidence>
<dbReference type="FunCoup" id="A0A0D2HUY0">
    <property type="interactions" value="81"/>
</dbReference>
<protein>
    <submittedName>
        <fullName evidence="7">(2Fe-2S)-binding protein</fullName>
    </submittedName>
</protein>
<proteinExistence type="predicted"/>
<comment type="caution">
    <text evidence="7">The sequence shown here is derived from an EMBL/GenBank/DDBJ whole genome shotgun (WGS) entry which is preliminary data.</text>
</comment>
<keyword evidence="5" id="KW-0411">Iron-sulfur</keyword>
<evidence type="ECO:0000256" key="4">
    <source>
        <dbReference type="ARBA" id="ARBA00023004"/>
    </source>
</evidence>
<gene>
    <name evidence="7" type="ORF">X474_09575</name>
</gene>
<dbReference type="STRING" id="1429043.X474_09575"/>
<dbReference type="FunFam" id="1.10.150.120:FF:000003">
    <property type="entry name" value="Carbon monoxide dehydrogenase, small subunit"/>
    <property type="match status" value="1"/>
</dbReference>
<name>A0A0D2HUY0_9BACT</name>
<evidence type="ECO:0000256" key="2">
    <source>
        <dbReference type="ARBA" id="ARBA00022723"/>
    </source>
</evidence>
<dbReference type="CDD" id="cd00207">
    <property type="entry name" value="fer2"/>
    <property type="match status" value="1"/>
</dbReference>
<dbReference type="OrthoDB" id="9775084at2"/>
<dbReference type="PROSITE" id="PS00197">
    <property type="entry name" value="2FE2S_FER_1"/>
    <property type="match status" value="1"/>
</dbReference>
<dbReference type="GO" id="GO:0051537">
    <property type="term" value="F:2 iron, 2 sulfur cluster binding"/>
    <property type="evidence" value="ECO:0007669"/>
    <property type="project" value="UniProtKB-KW"/>
</dbReference>
<evidence type="ECO:0000256" key="1">
    <source>
        <dbReference type="ARBA" id="ARBA00022714"/>
    </source>
</evidence>
<sequence length="165" mass="17847">MEKTKIKFTLNNEEVELMAAPSELLVDVLRDHFLLTGTKIGCRQGDCGACSVILNGNAVNSCLVPIMKVQGQVVQTVEGIGEKNTCHPIQEAFMDNGAVQCGFCTPGMIISAKALLDKNSSPKKEEIKEAISGNICRCTGYLMIVEAVNRAAEMIRASEKREGRA</sequence>
<dbReference type="InParanoid" id="A0A0D2HUY0"/>
<feature type="domain" description="2Fe-2S ferredoxin-type" evidence="6">
    <location>
        <begin position="4"/>
        <end position="80"/>
    </location>
</feature>
<dbReference type="Pfam" id="PF00111">
    <property type="entry name" value="Fer2"/>
    <property type="match status" value="1"/>
</dbReference>
<dbReference type="InterPro" id="IPR002888">
    <property type="entry name" value="2Fe-2S-bd"/>
</dbReference>
<accession>A0A0D2HUY0</accession>
<dbReference type="SUPFAM" id="SSF47741">
    <property type="entry name" value="CO dehydrogenase ISP C-domain like"/>
    <property type="match status" value="1"/>
</dbReference>
<dbReference type="Pfam" id="PF01799">
    <property type="entry name" value="Fer2_2"/>
    <property type="match status" value="1"/>
</dbReference>
<dbReference type="GO" id="GO:0046872">
    <property type="term" value="F:metal ion binding"/>
    <property type="evidence" value="ECO:0007669"/>
    <property type="project" value="UniProtKB-KW"/>
</dbReference>
<keyword evidence="2" id="KW-0479">Metal-binding</keyword>
<dbReference type="Gene3D" id="1.10.150.120">
    <property type="entry name" value="[2Fe-2S]-binding domain"/>
    <property type="match status" value="1"/>
</dbReference>
<dbReference type="InterPro" id="IPR051452">
    <property type="entry name" value="Diverse_Oxidoreductases"/>
</dbReference>
<dbReference type="SUPFAM" id="SSF54292">
    <property type="entry name" value="2Fe-2S ferredoxin-like"/>
    <property type="match status" value="1"/>
</dbReference>
<keyword evidence="3" id="KW-0560">Oxidoreductase</keyword>
<reference evidence="7 8" key="1">
    <citation type="submission" date="2013-11" db="EMBL/GenBank/DDBJ databases">
        <title>Metagenomic analysis of a methanogenic consortium involved in long chain n-alkane degradation.</title>
        <authorList>
            <person name="Davidova I.A."/>
            <person name="Callaghan A.V."/>
            <person name="Wawrik B."/>
            <person name="Pruitt S."/>
            <person name="Marks C."/>
            <person name="Duncan K.E."/>
            <person name="Suflita J.M."/>
        </authorList>
    </citation>
    <scope>NUCLEOTIDE SEQUENCE [LARGE SCALE GENOMIC DNA]</scope>
    <source>
        <strain evidence="7 8">SPR</strain>
    </source>
</reference>
<dbReference type="GO" id="GO:0016491">
    <property type="term" value="F:oxidoreductase activity"/>
    <property type="evidence" value="ECO:0007669"/>
    <property type="project" value="UniProtKB-KW"/>
</dbReference>
<dbReference type="InterPro" id="IPR001041">
    <property type="entry name" value="2Fe-2S_ferredoxin-type"/>
</dbReference>
<dbReference type="EMBL" id="AZAC01000011">
    <property type="protein sequence ID" value="KIX14228.1"/>
    <property type="molecule type" value="Genomic_DNA"/>
</dbReference>
<dbReference type="InterPro" id="IPR006058">
    <property type="entry name" value="2Fe2S_fd_BS"/>
</dbReference>
<dbReference type="InterPro" id="IPR036884">
    <property type="entry name" value="2Fe-2S-bd_dom_sf"/>
</dbReference>
<dbReference type="PANTHER" id="PTHR44379:SF5">
    <property type="entry name" value="OXIDOREDUCTASE WITH IRON-SULFUR SUBUNIT"/>
    <property type="match status" value="1"/>
</dbReference>
<dbReference type="AlphaFoldDB" id="A0A0D2HUY0"/>
<dbReference type="RefSeq" id="WP_044348144.1">
    <property type="nucleotide sequence ID" value="NZ_AZAC01000011.1"/>
</dbReference>
<dbReference type="InterPro" id="IPR036010">
    <property type="entry name" value="2Fe-2S_ferredoxin-like_sf"/>
</dbReference>
<evidence type="ECO:0000256" key="3">
    <source>
        <dbReference type="ARBA" id="ARBA00023002"/>
    </source>
</evidence>